<dbReference type="InterPro" id="IPR002156">
    <property type="entry name" value="RNaseH_domain"/>
</dbReference>
<feature type="transmembrane region" description="Helical" evidence="1">
    <location>
        <begin position="79"/>
        <end position="100"/>
    </location>
</feature>
<comment type="caution">
    <text evidence="3">The sequence shown here is derived from an EMBL/GenBank/DDBJ whole genome shotgun (WGS) entry which is preliminary data.</text>
</comment>
<evidence type="ECO:0000313" key="3">
    <source>
        <dbReference type="EMBL" id="CAA7025918.1"/>
    </source>
</evidence>
<name>A0A6D2IH06_9BRAS</name>
<proteinExistence type="predicted"/>
<keyword evidence="1" id="KW-0472">Membrane</keyword>
<keyword evidence="4" id="KW-1185">Reference proteome</keyword>
<evidence type="ECO:0000259" key="2">
    <source>
        <dbReference type="Pfam" id="PF13456"/>
    </source>
</evidence>
<dbReference type="Pfam" id="PF13456">
    <property type="entry name" value="RVT_3"/>
    <property type="match status" value="1"/>
</dbReference>
<keyword evidence="1" id="KW-1133">Transmembrane helix</keyword>
<dbReference type="OrthoDB" id="1306118at2759"/>
<accession>A0A6D2IH06</accession>
<sequence>MNFQTDCADLIKMIDRPKEWPAFANLLDEVEKCKRQFEAFSLTHIPRTKNTKADKLARSMGNEQPNGAVDDSPDYSQRFIVVVILSSTIVLLYLFFRYWIMKHVIQRLWPTEEPPQQAITEIELSQVAAPEP</sequence>
<dbReference type="Proteomes" id="UP000467841">
    <property type="component" value="Unassembled WGS sequence"/>
</dbReference>
<reference evidence="3" key="1">
    <citation type="submission" date="2020-01" db="EMBL/GenBank/DDBJ databases">
        <authorList>
            <person name="Mishra B."/>
        </authorList>
    </citation>
    <scope>NUCLEOTIDE SEQUENCE [LARGE SCALE GENOMIC DNA]</scope>
</reference>
<dbReference type="GO" id="GO:0004523">
    <property type="term" value="F:RNA-DNA hybrid ribonuclease activity"/>
    <property type="evidence" value="ECO:0007669"/>
    <property type="project" value="InterPro"/>
</dbReference>
<dbReference type="Gene3D" id="3.30.420.10">
    <property type="entry name" value="Ribonuclease H-like superfamily/Ribonuclease H"/>
    <property type="match status" value="1"/>
</dbReference>
<dbReference type="GO" id="GO:0003676">
    <property type="term" value="F:nucleic acid binding"/>
    <property type="evidence" value="ECO:0007669"/>
    <property type="project" value="InterPro"/>
</dbReference>
<dbReference type="EMBL" id="CACVBM020001046">
    <property type="protein sequence ID" value="CAA7025918.1"/>
    <property type="molecule type" value="Genomic_DNA"/>
</dbReference>
<gene>
    <name evidence="3" type="ORF">MERR_LOCUS13153</name>
</gene>
<dbReference type="AlphaFoldDB" id="A0A6D2IH06"/>
<keyword evidence="1" id="KW-0812">Transmembrane</keyword>
<evidence type="ECO:0000313" key="4">
    <source>
        <dbReference type="Proteomes" id="UP000467841"/>
    </source>
</evidence>
<organism evidence="3 4">
    <name type="scientific">Microthlaspi erraticum</name>
    <dbReference type="NCBI Taxonomy" id="1685480"/>
    <lineage>
        <taxon>Eukaryota</taxon>
        <taxon>Viridiplantae</taxon>
        <taxon>Streptophyta</taxon>
        <taxon>Embryophyta</taxon>
        <taxon>Tracheophyta</taxon>
        <taxon>Spermatophyta</taxon>
        <taxon>Magnoliopsida</taxon>
        <taxon>eudicotyledons</taxon>
        <taxon>Gunneridae</taxon>
        <taxon>Pentapetalae</taxon>
        <taxon>rosids</taxon>
        <taxon>malvids</taxon>
        <taxon>Brassicales</taxon>
        <taxon>Brassicaceae</taxon>
        <taxon>Coluteocarpeae</taxon>
        <taxon>Microthlaspi</taxon>
    </lineage>
</organism>
<dbReference type="InterPro" id="IPR036397">
    <property type="entry name" value="RNaseH_sf"/>
</dbReference>
<feature type="domain" description="RNase H type-1" evidence="2">
    <location>
        <begin position="3"/>
        <end position="59"/>
    </location>
</feature>
<evidence type="ECO:0000256" key="1">
    <source>
        <dbReference type="SAM" id="Phobius"/>
    </source>
</evidence>
<protein>
    <recommendedName>
        <fullName evidence="2">RNase H type-1 domain-containing protein</fullName>
    </recommendedName>
</protein>